<sequence>MTDPSMYRRALGLLQYLAFTLPDISFGVNRLSQYMHCPTLDHWQAVKRVLRYLKGTIHQGLFLRRDPRLTLTAFSDSDWGGVRDGGRFTTAYILYLGSNVISWKSAKQKCVYRSSTEAEYRVIRFLQTLLGPLHTRCRFVYSYGSFTLDVCTDLKFWLDYMISSLQFALSVTMTT</sequence>
<evidence type="ECO:0000313" key="1">
    <source>
        <dbReference type="EMBL" id="CAH9091275.1"/>
    </source>
</evidence>
<dbReference type="InterPro" id="IPR043502">
    <property type="entry name" value="DNA/RNA_pol_sf"/>
</dbReference>
<comment type="caution">
    <text evidence="1">The sequence shown here is derived from an EMBL/GenBank/DDBJ whole genome shotgun (WGS) entry which is preliminary data.</text>
</comment>
<dbReference type="PANTHER" id="PTHR11439">
    <property type="entry name" value="GAG-POL-RELATED RETROTRANSPOSON"/>
    <property type="match status" value="1"/>
</dbReference>
<dbReference type="EMBL" id="CAMAPF010000068">
    <property type="protein sequence ID" value="CAH9091275.1"/>
    <property type="molecule type" value="Genomic_DNA"/>
</dbReference>
<proteinExistence type="predicted"/>
<gene>
    <name evidence="1" type="ORF">CEPIT_LOCUS11675</name>
</gene>
<evidence type="ECO:0000313" key="2">
    <source>
        <dbReference type="Proteomes" id="UP001152523"/>
    </source>
</evidence>
<organism evidence="1 2">
    <name type="scientific">Cuscuta epithymum</name>
    <dbReference type="NCBI Taxonomy" id="186058"/>
    <lineage>
        <taxon>Eukaryota</taxon>
        <taxon>Viridiplantae</taxon>
        <taxon>Streptophyta</taxon>
        <taxon>Embryophyta</taxon>
        <taxon>Tracheophyta</taxon>
        <taxon>Spermatophyta</taxon>
        <taxon>Magnoliopsida</taxon>
        <taxon>eudicotyledons</taxon>
        <taxon>Gunneridae</taxon>
        <taxon>Pentapetalae</taxon>
        <taxon>asterids</taxon>
        <taxon>lamiids</taxon>
        <taxon>Solanales</taxon>
        <taxon>Convolvulaceae</taxon>
        <taxon>Cuscuteae</taxon>
        <taxon>Cuscuta</taxon>
        <taxon>Cuscuta subgen. Cuscuta</taxon>
    </lineage>
</organism>
<dbReference type="Proteomes" id="UP001152523">
    <property type="component" value="Unassembled WGS sequence"/>
</dbReference>
<accession>A0AAV0D7P7</accession>
<keyword evidence="2" id="KW-1185">Reference proteome</keyword>
<dbReference type="SUPFAM" id="SSF56672">
    <property type="entry name" value="DNA/RNA polymerases"/>
    <property type="match status" value="1"/>
</dbReference>
<evidence type="ECO:0008006" key="3">
    <source>
        <dbReference type="Google" id="ProtNLM"/>
    </source>
</evidence>
<dbReference type="PANTHER" id="PTHR11439:SF450">
    <property type="entry name" value="REVERSE TRANSCRIPTASE TY1_COPIA-TYPE DOMAIN-CONTAINING PROTEIN"/>
    <property type="match status" value="1"/>
</dbReference>
<reference evidence="1" key="1">
    <citation type="submission" date="2022-07" db="EMBL/GenBank/DDBJ databases">
        <authorList>
            <person name="Macas J."/>
            <person name="Novak P."/>
            <person name="Neumann P."/>
        </authorList>
    </citation>
    <scope>NUCLEOTIDE SEQUENCE</scope>
</reference>
<dbReference type="AlphaFoldDB" id="A0AAV0D7P7"/>
<name>A0AAV0D7P7_9ASTE</name>
<protein>
    <recommendedName>
        <fullName evidence="3">Reverse transcriptase Ty1/copia-type domain-containing protein</fullName>
    </recommendedName>
</protein>
<dbReference type="CDD" id="cd09272">
    <property type="entry name" value="RNase_HI_RT_Ty1"/>
    <property type="match status" value="1"/>
</dbReference>